<name>A0A3D9LEA5_9MICC</name>
<evidence type="ECO:0000256" key="3">
    <source>
        <dbReference type="SAM" id="MobiDB-lite"/>
    </source>
</evidence>
<evidence type="ECO:0000313" key="6">
    <source>
        <dbReference type="Proteomes" id="UP000256727"/>
    </source>
</evidence>
<feature type="region of interest" description="Disordered" evidence="3">
    <location>
        <begin position="259"/>
        <end position="282"/>
    </location>
</feature>
<gene>
    <name evidence="5" type="ORF">C8E99_2017</name>
</gene>
<dbReference type="Proteomes" id="UP000256727">
    <property type="component" value="Unassembled WGS sequence"/>
</dbReference>
<evidence type="ECO:0000313" key="5">
    <source>
        <dbReference type="EMBL" id="REE04190.1"/>
    </source>
</evidence>
<dbReference type="PROSITE" id="PS00211">
    <property type="entry name" value="ABC_TRANSPORTER_1"/>
    <property type="match status" value="1"/>
</dbReference>
<dbReference type="PANTHER" id="PTHR24220">
    <property type="entry name" value="IMPORT ATP-BINDING PROTEIN"/>
    <property type="match status" value="1"/>
</dbReference>
<dbReference type="SUPFAM" id="SSF52540">
    <property type="entry name" value="P-loop containing nucleoside triphosphate hydrolases"/>
    <property type="match status" value="2"/>
</dbReference>
<reference evidence="5 6" key="1">
    <citation type="submission" date="2018-07" db="EMBL/GenBank/DDBJ databases">
        <title>Sequencing the genomes of 1000 actinobacteria strains.</title>
        <authorList>
            <person name="Klenk H.-P."/>
        </authorList>
    </citation>
    <scope>NUCLEOTIDE SEQUENCE [LARGE SCALE GENOMIC DNA]</scope>
    <source>
        <strain evidence="5 6">DSM 14442</strain>
    </source>
</reference>
<accession>A0A3D9LEA5</accession>
<dbReference type="InterPro" id="IPR015854">
    <property type="entry name" value="ABC_transpr_LolD-like"/>
</dbReference>
<dbReference type="InterPro" id="IPR017871">
    <property type="entry name" value="ABC_transporter-like_CS"/>
</dbReference>
<dbReference type="Pfam" id="PF00005">
    <property type="entry name" value="ABC_tran"/>
    <property type="match status" value="2"/>
</dbReference>
<feature type="domain" description="ABC transporter" evidence="4">
    <location>
        <begin position="18"/>
        <end position="278"/>
    </location>
</feature>
<proteinExistence type="predicted"/>
<dbReference type="InterPro" id="IPR027417">
    <property type="entry name" value="P-loop_NTPase"/>
</dbReference>
<dbReference type="PROSITE" id="PS50893">
    <property type="entry name" value="ABC_TRANSPORTER_2"/>
    <property type="match status" value="2"/>
</dbReference>
<keyword evidence="1" id="KW-0547">Nucleotide-binding</keyword>
<organism evidence="5 6">
    <name type="scientific">Citricoccus muralis</name>
    <dbReference type="NCBI Taxonomy" id="169134"/>
    <lineage>
        <taxon>Bacteria</taxon>
        <taxon>Bacillati</taxon>
        <taxon>Actinomycetota</taxon>
        <taxon>Actinomycetes</taxon>
        <taxon>Micrococcales</taxon>
        <taxon>Micrococcaceae</taxon>
        <taxon>Citricoccus</taxon>
    </lineage>
</organism>
<dbReference type="Gene3D" id="3.40.50.300">
    <property type="entry name" value="P-loop containing nucleotide triphosphate hydrolases"/>
    <property type="match status" value="2"/>
</dbReference>
<dbReference type="GO" id="GO:0022857">
    <property type="term" value="F:transmembrane transporter activity"/>
    <property type="evidence" value="ECO:0007669"/>
    <property type="project" value="TreeGrafter"/>
</dbReference>
<dbReference type="GO" id="GO:0005524">
    <property type="term" value="F:ATP binding"/>
    <property type="evidence" value="ECO:0007669"/>
    <property type="project" value="UniProtKB-KW"/>
</dbReference>
<comment type="caution">
    <text evidence="5">The sequence shown here is derived from an EMBL/GenBank/DDBJ whole genome shotgun (WGS) entry which is preliminary data.</text>
</comment>
<evidence type="ECO:0000256" key="1">
    <source>
        <dbReference type="ARBA" id="ARBA00022741"/>
    </source>
</evidence>
<dbReference type="InterPro" id="IPR003439">
    <property type="entry name" value="ABC_transporter-like_ATP-bd"/>
</dbReference>
<dbReference type="SMART" id="SM00382">
    <property type="entry name" value="AAA"/>
    <property type="match status" value="2"/>
</dbReference>
<dbReference type="GO" id="GO:0005886">
    <property type="term" value="C:plasma membrane"/>
    <property type="evidence" value="ECO:0007669"/>
    <property type="project" value="TreeGrafter"/>
</dbReference>
<sequence length="513" mass="52561">MTGRQGGSIPHAHGQAAVSVRGLTVDLGAGPVLHGVDLDIVPGELHVLFGPSGAGKSTVVAALSGTLRSGASVDGDARLLTGQQEIDLLTLPARAFRRRVSGRLIGTSRQGSGGAFTPTMTVLAQLRQAQHAQHGPRGSVSGFGFAHPHQSGPPSGHLDDLAAAAGLDPATLGNHPHRFSGGQLGRLSLLAAMVNHPPVLLADEPTTGLDRETADTVGALLSGFARAGHAVLVVSHDADFARRWAGRVTRIAAGRVADSGPPGGVLGPAPRIRPRTGGPAPGPVRLAARAVTVRHGSREILAPTDLSIRAGEVVGLTGPSGVGKSSLASVLALLDEPDGGQVEVDGEAVRGAGLSLPPGLRRRCGWISQHPQQAVSARHRLCESLTLPARLAGIDVEPTPLLHSLGLDPAILDRRPHQVSGGQLQRICVARALALRPQSVIADEPISMLDGESAALILRTLRTAADEGSGVLLVGHSLEAMAGVCDRVLHLSPGQHGAVLTNTADPSWLAPES</sequence>
<keyword evidence="2 5" id="KW-0067">ATP-binding</keyword>
<dbReference type="EMBL" id="QREH01000001">
    <property type="protein sequence ID" value="REE04190.1"/>
    <property type="molecule type" value="Genomic_DNA"/>
</dbReference>
<evidence type="ECO:0000256" key="2">
    <source>
        <dbReference type="ARBA" id="ARBA00022840"/>
    </source>
</evidence>
<dbReference type="OrthoDB" id="3677453at2"/>
<protein>
    <submittedName>
        <fullName evidence="5">Peptide/nickel transport system ATP-binding protein</fullName>
    </submittedName>
</protein>
<feature type="domain" description="ABC transporter" evidence="4">
    <location>
        <begin position="284"/>
        <end position="513"/>
    </location>
</feature>
<dbReference type="InterPro" id="IPR003593">
    <property type="entry name" value="AAA+_ATPase"/>
</dbReference>
<dbReference type="GO" id="GO:0016887">
    <property type="term" value="F:ATP hydrolysis activity"/>
    <property type="evidence" value="ECO:0007669"/>
    <property type="project" value="InterPro"/>
</dbReference>
<dbReference type="RefSeq" id="WP_115932164.1">
    <property type="nucleotide sequence ID" value="NZ_QREH01000001.1"/>
</dbReference>
<dbReference type="AlphaFoldDB" id="A0A3D9LEA5"/>
<keyword evidence="6" id="KW-1185">Reference proteome</keyword>
<evidence type="ECO:0000259" key="4">
    <source>
        <dbReference type="PROSITE" id="PS50893"/>
    </source>
</evidence>
<dbReference type="PANTHER" id="PTHR24220:SF685">
    <property type="entry name" value="ABC TRANSPORTER RELATED"/>
    <property type="match status" value="1"/>
</dbReference>